<organism evidence="8 9">
    <name type="scientific">Pendulispora brunnea</name>
    <dbReference type="NCBI Taxonomy" id="2905690"/>
    <lineage>
        <taxon>Bacteria</taxon>
        <taxon>Pseudomonadati</taxon>
        <taxon>Myxococcota</taxon>
        <taxon>Myxococcia</taxon>
        <taxon>Myxococcales</taxon>
        <taxon>Sorangiineae</taxon>
        <taxon>Pendulisporaceae</taxon>
        <taxon>Pendulispora</taxon>
    </lineage>
</organism>
<feature type="transmembrane region" description="Helical" evidence="7">
    <location>
        <begin position="57"/>
        <end position="77"/>
    </location>
</feature>
<feature type="transmembrane region" description="Helical" evidence="7">
    <location>
        <begin position="118"/>
        <end position="137"/>
    </location>
</feature>
<comment type="similarity">
    <text evidence="2">Belongs to the DoxX family.</text>
</comment>
<evidence type="ECO:0000256" key="4">
    <source>
        <dbReference type="ARBA" id="ARBA00022692"/>
    </source>
</evidence>
<evidence type="ECO:0000256" key="5">
    <source>
        <dbReference type="ARBA" id="ARBA00022989"/>
    </source>
</evidence>
<evidence type="ECO:0000256" key="3">
    <source>
        <dbReference type="ARBA" id="ARBA00022475"/>
    </source>
</evidence>
<gene>
    <name evidence="8" type="ORF">LZC95_04715</name>
</gene>
<dbReference type="Pfam" id="PF07681">
    <property type="entry name" value="DoxX"/>
    <property type="match status" value="1"/>
</dbReference>
<evidence type="ECO:0000256" key="1">
    <source>
        <dbReference type="ARBA" id="ARBA00004651"/>
    </source>
</evidence>
<dbReference type="RefSeq" id="WP_394846751.1">
    <property type="nucleotide sequence ID" value="NZ_CP089982.1"/>
</dbReference>
<accession>A0ABZ2KDI3</accession>
<sequence>MSNLVHLALDGRGAAANALVRLLVGAVFLSEGIQKFLFPDALGIGRFTKIGIPAPSVLTPFVGVTEVGCGLLILLGLGTRLAAIPLIIDMLVAIATTKLPILHEKGWWAMAHEARTDWSMLLGCLFLVCAGAGRMSIDARIKRHPRDD</sequence>
<evidence type="ECO:0000256" key="6">
    <source>
        <dbReference type="ARBA" id="ARBA00023136"/>
    </source>
</evidence>
<dbReference type="Proteomes" id="UP001379533">
    <property type="component" value="Chromosome"/>
</dbReference>
<keyword evidence="9" id="KW-1185">Reference proteome</keyword>
<dbReference type="PANTHER" id="PTHR33452:SF1">
    <property type="entry name" value="INNER MEMBRANE PROTEIN YPHA-RELATED"/>
    <property type="match status" value="1"/>
</dbReference>
<evidence type="ECO:0000313" key="8">
    <source>
        <dbReference type="EMBL" id="WXA96139.1"/>
    </source>
</evidence>
<reference evidence="8 9" key="1">
    <citation type="submission" date="2021-12" db="EMBL/GenBank/DDBJ databases">
        <title>Discovery of the Pendulisporaceae a myxobacterial family with distinct sporulation behavior and unique specialized metabolism.</title>
        <authorList>
            <person name="Garcia R."/>
            <person name="Popoff A."/>
            <person name="Bader C.D."/>
            <person name="Loehr J."/>
            <person name="Walesch S."/>
            <person name="Walt C."/>
            <person name="Boldt J."/>
            <person name="Bunk B."/>
            <person name="Haeckl F.J.F.P.J."/>
            <person name="Gunesch A.P."/>
            <person name="Birkelbach J."/>
            <person name="Nuebel U."/>
            <person name="Pietschmann T."/>
            <person name="Bach T."/>
            <person name="Mueller R."/>
        </authorList>
    </citation>
    <scope>NUCLEOTIDE SEQUENCE [LARGE SCALE GENOMIC DNA]</scope>
    <source>
        <strain evidence="8 9">MSr12523</strain>
    </source>
</reference>
<dbReference type="PANTHER" id="PTHR33452">
    <property type="entry name" value="OXIDOREDUCTASE CATD-RELATED"/>
    <property type="match status" value="1"/>
</dbReference>
<keyword evidence="3" id="KW-1003">Cell membrane</keyword>
<keyword evidence="4 7" id="KW-0812">Transmembrane</keyword>
<protein>
    <submittedName>
        <fullName evidence="8">DoxX family protein</fullName>
    </submittedName>
</protein>
<evidence type="ECO:0000313" key="9">
    <source>
        <dbReference type="Proteomes" id="UP001379533"/>
    </source>
</evidence>
<dbReference type="InterPro" id="IPR032808">
    <property type="entry name" value="DoxX"/>
</dbReference>
<evidence type="ECO:0000256" key="2">
    <source>
        <dbReference type="ARBA" id="ARBA00006679"/>
    </source>
</evidence>
<comment type="subcellular location">
    <subcellularLocation>
        <location evidence="1">Cell membrane</location>
        <topology evidence="1">Multi-pass membrane protein</topology>
    </subcellularLocation>
</comment>
<evidence type="ECO:0000256" key="7">
    <source>
        <dbReference type="SAM" id="Phobius"/>
    </source>
</evidence>
<keyword evidence="5 7" id="KW-1133">Transmembrane helix</keyword>
<dbReference type="InterPro" id="IPR051907">
    <property type="entry name" value="DoxX-like_oxidoreductase"/>
</dbReference>
<proteinExistence type="inferred from homology"/>
<dbReference type="EMBL" id="CP089982">
    <property type="protein sequence ID" value="WXA96139.1"/>
    <property type="molecule type" value="Genomic_DNA"/>
</dbReference>
<keyword evidence="6 7" id="KW-0472">Membrane</keyword>
<name>A0ABZ2KDI3_9BACT</name>
<feature type="transmembrane region" description="Helical" evidence="7">
    <location>
        <begin position="84"/>
        <end position="103"/>
    </location>
</feature>